<evidence type="ECO:0000259" key="2">
    <source>
        <dbReference type="PROSITE" id="PS51061"/>
    </source>
</evidence>
<proteinExistence type="predicted"/>
<dbReference type="PROSITE" id="PS51061">
    <property type="entry name" value="R3H"/>
    <property type="match status" value="1"/>
</dbReference>
<sequence>MGVIKEKVFVQRPNEDSRSSDEEWVILSNNNNNQSDSFSEDDEVVPTPRRRQEIRFHKSQSLSTRGHTLALKKGRRSRHRFENEKLLTTNEEQLIWDVVDRSPNSPKFSSLDDETMSLFYYGEFENYNEDVQRKPKHKASYEPEDFDPEVAYLNIGCNLRTALKKNLPMGMLAGLESEIIDFFTKNPQSSYIAEELSSYERLLAHACSSYHCLYSYSFNESGRRKLKIANPNQIFYKPDPSLSSYLQERFHKQ</sequence>
<dbReference type="PANTHER" id="PTHR32019">
    <property type="entry name" value="R3H DOMAIN-CONTAINING PROTEIN 4"/>
    <property type="match status" value="1"/>
</dbReference>
<dbReference type="SUPFAM" id="SSF82708">
    <property type="entry name" value="R3H domain"/>
    <property type="match status" value="1"/>
</dbReference>
<evidence type="ECO:0000313" key="3">
    <source>
        <dbReference type="EMBL" id="CDW36773.1"/>
    </source>
</evidence>
<feature type="compositionally biased region" description="Basic and acidic residues" evidence="1">
    <location>
        <begin position="1"/>
        <end position="21"/>
    </location>
</feature>
<dbReference type="GO" id="GO:0003676">
    <property type="term" value="F:nucleic acid binding"/>
    <property type="evidence" value="ECO:0007669"/>
    <property type="project" value="UniProtKB-UniRule"/>
</dbReference>
<reference evidence="3" key="1">
    <citation type="submission" date="2014-05" db="EMBL/GenBank/DDBJ databases">
        <authorList>
            <person name="Chronopoulou M."/>
        </authorList>
    </citation>
    <scope>NUCLEOTIDE SEQUENCE</scope>
    <source>
        <tissue evidence="3">Whole organism</tissue>
    </source>
</reference>
<dbReference type="PANTHER" id="PTHR32019:SF2">
    <property type="entry name" value="R3H DOMAIN-CONTAINING PROTEIN 4"/>
    <property type="match status" value="1"/>
</dbReference>
<dbReference type="AlphaFoldDB" id="A0A0K2UEW4"/>
<dbReference type="InterPro" id="IPR036867">
    <property type="entry name" value="R3H_dom_sf"/>
</dbReference>
<dbReference type="InterPro" id="IPR001374">
    <property type="entry name" value="R3H_dom"/>
</dbReference>
<dbReference type="Gene3D" id="3.30.1370.50">
    <property type="entry name" value="R3H-like domain"/>
    <property type="match status" value="1"/>
</dbReference>
<dbReference type="InterPro" id="IPR039629">
    <property type="entry name" value="R3HDM4"/>
</dbReference>
<name>A0A0K2UEW4_LEPSM</name>
<feature type="domain" description="R3H" evidence="2">
    <location>
        <begin position="169"/>
        <end position="232"/>
    </location>
</feature>
<protein>
    <submittedName>
        <fullName evidence="3">R3H domaincontaining protein C19orf22 homolog [Monodelphis domestica]</fullName>
    </submittedName>
</protein>
<organism evidence="3">
    <name type="scientific">Lepeophtheirus salmonis</name>
    <name type="common">Salmon louse</name>
    <name type="synonym">Caligus salmonis</name>
    <dbReference type="NCBI Taxonomy" id="72036"/>
    <lineage>
        <taxon>Eukaryota</taxon>
        <taxon>Metazoa</taxon>
        <taxon>Ecdysozoa</taxon>
        <taxon>Arthropoda</taxon>
        <taxon>Crustacea</taxon>
        <taxon>Multicrustacea</taxon>
        <taxon>Hexanauplia</taxon>
        <taxon>Copepoda</taxon>
        <taxon>Siphonostomatoida</taxon>
        <taxon>Caligidae</taxon>
        <taxon>Lepeophtheirus</taxon>
    </lineage>
</organism>
<accession>A0A0K2UEW4</accession>
<dbReference type="EMBL" id="HACA01019412">
    <property type="protein sequence ID" value="CDW36773.1"/>
    <property type="molecule type" value="Transcribed_RNA"/>
</dbReference>
<evidence type="ECO:0000256" key="1">
    <source>
        <dbReference type="SAM" id="MobiDB-lite"/>
    </source>
</evidence>
<feature type="region of interest" description="Disordered" evidence="1">
    <location>
        <begin position="1"/>
        <end position="49"/>
    </location>
</feature>
<dbReference type="OrthoDB" id="75169at2759"/>